<dbReference type="EMBL" id="VYDA01000247">
    <property type="protein sequence ID" value="MYH61429.1"/>
    <property type="molecule type" value="Genomic_DNA"/>
</dbReference>
<accession>A0A6B1FXU8</accession>
<protein>
    <submittedName>
        <fullName evidence="1">Uncharacterized protein</fullName>
    </submittedName>
</protein>
<gene>
    <name evidence="1" type="ORF">F4148_06585</name>
</gene>
<evidence type="ECO:0000313" key="1">
    <source>
        <dbReference type="EMBL" id="MYH61429.1"/>
    </source>
</evidence>
<dbReference type="AlphaFoldDB" id="A0A6B1FXU8"/>
<reference evidence="1" key="1">
    <citation type="submission" date="2019-09" db="EMBL/GenBank/DDBJ databases">
        <title>Characterisation of the sponge microbiome using genome-centric metagenomics.</title>
        <authorList>
            <person name="Engelberts J.P."/>
            <person name="Robbins S.J."/>
            <person name="De Goeij J.M."/>
            <person name="Aranda M."/>
            <person name="Bell S.C."/>
            <person name="Webster N.S."/>
        </authorList>
    </citation>
    <scope>NUCLEOTIDE SEQUENCE</scope>
    <source>
        <strain evidence="1">SB0675_bin_29</strain>
    </source>
</reference>
<sequence length="68" mass="7194">MPNWDQAVYAADRLHDQMLAVSTEVAQFRAGQPAAADLTDTLPQLERLADQVRDAVADLAGAVSGVDG</sequence>
<name>A0A6B1FXU8_9CHLR</name>
<proteinExistence type="predicted"/>
<comment type="caution">
    <text evidence="1">The sequence shown here is derived from an EMBL/GenBank/DDBJ whole genome shotgun (WGS) entry which is preliminary data.</text>
</comment>
<organism evidence="1">
    <name type="scientific">Caldilineaceae bacterium SB0675_bin_29</name>
    <dbReference type="NCBI Taxonomy" id="2605266"/>
    <lineage>
        <taxon>Bacteria</taxon>
        <taxon>Bacillati</taxon>
        <taxon>Chloroflexota</taxon>
        <taxon>Caldilineae</taxon>
        <taxon>Caldilineales</taxon>
        <taxon>Caldilineaceae</taxon>
    </lineage>
</organism>